<evidence type="ECO:0000313" key="3">
    <source>
        <dbReference type="Proteomes" id="UP000199672"/>
    </source>
</evidence>
<feature type="transmembrane region" description="Helical" evidence="1">
    <location>
        <begin position="16"/>
        <end position="38"/>
    </location>
</feature>
<gene>
    <name evidence="2" type="ORF">SAMN05216297_107165</name>
</gene>
<organism evidence="2 3">
    <name type="scientific">Flavobacterium phragmitis</name>
    <dbReference type="NCBI Taxonomy" id="739143"/>
    <lineage>
        <taxon>Bacteria</taxon>
        <taxon>Pseudomonadati</taxon>
        <taxon>Bacteroidota</taxon>
        <taxon>Flavobacteriia</taxon>
        <taxon>Flavobacteriales</taxon>
        <taxon>Flavobacteriaceae</taxon>
        <taxon>Flavobacterium</taxon>
    </lineage>
</organism>
<evidence type="ECO:0000313" key="2">
    <source>
        <dbReference type="EMBL" id="SFD37950.1"/>
    </source>
</evidence>
<dbReference type="RefSeq" id="WP_091494554.1">
    <property type="nucleotide sequence ID" value="NZ_FOMH01000007.1"/>
</dbReference>
<dbReference type="STRING" id="739143.SAMN05216297_107165"/>
<proteinExistence type="predicted"/>
<dbReference type="Proteomes" id="UP000199672">
    <property type="component" value="Unassembled WGS sequence"/>
</dbReference>
<accession>A0A1I1S4Q2</accession>
<dbReference type="AlphaFoldDB" id="A0A1I1S4Q2"/>
<protein>
    <submittedName>
        <fullName evidence="2">Uncharacterized protein</fullName>
    </submittedName>
</protein>
<reference evidence="3" key="1">
    <citation type="submission" date="2016-10" db="EMBL/GenBank/DDBJ databases">
        <authorList>
            <person name="Varghese N."/>
            <person name="Submissions S."/>
        </authorList>
    </citation>
    <scope>NUCLEOTIDE SEQUENCE [LARGE SCALE GENOMIC DNA]</scope>
    <source>
        <strain evidence="3">CGMCC 1.10370</strain>
    </source>
</reference>
<sequence>MLEEVFELLLYVAMTIYYIIHACHELNVMYVGLVIFYLRDVYRQVKKLIKGCQIENVDNNKRKKEEKEVNMEIETRITVTIEENTTVKEPNISVRHQL</sequence>
<evidence type="ECO:0000256" key="1">
    <source>
        <dbReference type="SAM" id="Phobius"/>
    </source>
</evidence>
<keyword evidence="3" id="KW-1185">Reference proteome</keyword>
<dbReference type="EMBL" id="FOMH01000007">
    <property type="protein sequence ID" value="SFD37950.1"/>
    <property type="molecule type" value="Genomic_DNA"/>
</dbReference>
<keyword evidence="1" id="KW-1133">Transmembrane helix</keyword>
<keyword evidence="1" id="KW-0472">Membrane</keyword>
<keyword evidence="1" id="KW-0812">Transmembrane</keyword>
<name>A0A1I1S4Q2_9FLAO</name>